<organism evidence="3 4">
    <name type="scientific">Martelella mediterranea DSM 17316</name>
    <dbReference type="NCBI Taxonomy" id="1122214"/>
    <lineage>
        <taxon>Bacteria</taxon>
        <taxon>Pseudomonadati</taxon>
        <taxon>Pseudomonadota</taxon>
        <taxon>Alphaproteobacteria</taxon>
        <taxon>Hyphomicrobiales</taxon>
        <taxon>Aurantimonadaceae</taxon>
        <taxon>Martelella</taxon>
    </lineage>
</organism>
<evidence type="ECO:0000256" key="1">
    <source>
        <dbReference type="SAM" id="MobiDB-lite"/>
    </source>
</evidence>
<dbReference type="STRING" id="1122214.Mame_04032"/>
<accession>A0A1U9Z6X6</accession>
<feature type="region of interest" description="Disordered" evidence="1">
    <location>
        <begin position="47"/>
        <end position="149"/>
    </location>
</feature>
<dbReference type="Proteomes" id="UP000191135">
    <property type="component" value="Chromosome"/>
</dbReference>
<dbReference type="KEGG" id="mmed:Mame_04032"/>
<evidence type="ECO:0008006" key="5">
    <source>
        <dbReference type="Google" id="ProtNLM"/>
    </source>
</evidence>
<feature type="chain" id="PRO_5010734754" description="Lipoprotein" evidence="2">
    <location>
        <begin position="21"/>
        <end position="285"/>
    </location>
</feature>
<dbReference type="EMBL" id="CP020330">
    <property type="protein sequence ID" value="AQZ53332.1"/>
    <property type="molecule type" value="Genomic_DNA"/>
</dbReference>
<dbReference type="OrthoDB" id="7374881at2"/>
<evidence type="ECO:0000313" key="3">
    <source>
        <dbReference type="EMBL" id="AQZ53332.1"/>
    </source>
</evidence>
<dbReference type="RefSeq" id="WP_018066726.1">
    <property type="nucleotide sequence ID" value="NZ_AQWH01000027.1"/>
</dbReference>
<name>A0A1U9Z6X6_9HYPH</name>
<feature type="compositionally biased region" description="Polar residues" evidence="1">
    <location>
        <begin position="64"/>
        <end position="83"/>
    </location>
</feature>
<sequence length="285" mass="28491" precursor="true">MARAASLLLITGLLAACSTADVLTVDATPPETVGSAPAQYNPPAVAAAPAENVARQSLAPPSGAPQQTYSTSPQTSYPATASSAPRYDATPGVGRPPSTFGAQLANLAPAEPAYTPPPQQTVAAPAPQTTATAAAQPAPAAQPPAASAPAATAAAPSASIAAADTLRFLPIIGAPSDKLQPLSARLGESARAAGLSIVAMDDDKADLSLKGYFSAVDQEGVVSVIYVWDVIGANGVRLHRIQDRQASETGGFTGSDPWAGVSADMMAAIGQKSIGSLLAWLDTQG</sequence>
<evidence type="ECO:0000256" key="2">
    <source>
        <dbReference type="SAM" id="SignalP"/>
    </source>
</evidence>
<feature type="signal peptide" evidence="2">
    <location>
        <begin position="1"/>
        <end position="20"/>
    </location>
</feature>
<dbReference type="AlphaFoldDB" id="A0A1U9Z6X6"/>
<proteinExistence type="predicted"/>
<keyword evidence="2" id="KW-0732">Signal</keyword>
<protein>
    <recommendedName>
        <fullName evidence="5">Lipoprotein</fullName>
    </recommendedName>
</protein>
<reference evidence="3 4" key="1">
    <citation type="submission" date="2017-03" db="EMBL/GenBank/DDBJ databases">
        <title>Foreign affairs: Plasmid Transfer between Roseobacters and Rhizobia.</title>
        <authorList>
            <person name="Bartling P."/>
            <person name="Bunk B."/>
            <person name="Overmann J."/>
            <person name="Brinkmann H."/>
            <person name="Petersen J."/>
        </authorList>
    </citation>
    <scope>NUCLEOTIDE SEQUENCE [LARGE SCALE GENOMIC DNA]</scope>
    <source>
        <strain evidence="3 4">MACL11</strain>
    </source>
</reference>
<keyword evidence="4" id="KW-1185">Reference proteome</keyword>
<evidence type="ECO:0000313" key="4">
    <source>
        <dbReference type="Proteomes" id="UP000191135"/>
    </source>
</evidence>
<dbReference type="eggNOG" id="ENOG50330NT">
    <property type="taxonomic scope" value="Bacteria"/>
</dbReference>
<dbReference type="PROSITE" id="PS51257">
    <property type="entry name" value="PROKAR_LIPOPROTEIN"/>
    <property type="match status" value="1"/>
</dbReference>
<feature type="compositionally biased region" description="Low complexity" evidence="1">
    <location>
        <begin position="120"/>
        <end position="149"/>
    </location>
</feature>
<gene>
    <name evidence="3" type="ORF">Mame_04032</name>
</gene>